<feature type="compositionally biased region" description="Low complexity" evidence="1">
    <location>
        <begin position="33"/>
        <end position="43"/>
    </location>
</feature>
<dbReference type="AlphaFoldDB" id="A0A6A6Y8W4"/>
<keyword evidence="3" id="KW-1185">Reference proteome</keyword>
<feature type="compositionally biased region" description="Basic and acidic residues" evidence="1">
    <location>
        <begin position="75"/>
        <end position="88"/>
    </location>
</feature>
<name>A0A6A6Y8W4_9PEZI</name>
<evidence type="ECO:0000313" key="4">
    <source>
        <dbReference type="RefSeq" id="XP_033571231.1"/>
    </source>
</evidence>
<gene>
    <name evidence="2 4" type="ORF">BDZ99DRAFT_525861</name>
</gene>
<dbReference type="RefSeq" id="XP_033571231.1">
    <property type="nucleotide sequence ID" value="XM_033726074.1"/>
</dbReference>
<protein>
    <submittedName>
        <fullName evidence="2 4">Uncharacterized protein</fullName>
    </submittedName>
</protein>
<dbReference type="GeneID" id="54466967"/>
<accession>A0A6A6Y8W4</accession>
<dbReference type="EMBL" id="MU003714">
    <property type="protein sequence ID" value="KAF2804267.1"/>
    <property type="molecule type" value="Genomic_DNA"/>
</dbReference>
<feature type="compositionally biased region" description="Acidic residues" evidence="1">
    <location>
        <begin position="113"/>
        <end position="137"/>
    </location>
</feature>
<evidence type="ECO:0000256" key="1">
    <source>
        <dbReference type="SAM" id="MobiDB-lite"/>
    </source>
</evidence>
<evidence type="ECO:0000313" key="3">
    <source>
        <dbReference type="Proteomes" id="UP000504636"/>
    </source>
</evidence>
<reference evidence="4" key="3">
    <citation type="submission" date="2025-04" db="UniProtKB">
        <authorList>
            <consortium name="RefSeq"/>
        </authorList>
    </citation>
    <scope>IDENTIFICATION</scope>
    <source>
        <strain evidence="4">CBS 304.34</strain>
    </source>
</reference>
<feature type="compositionally biased region" description="Basic residues" evidence="1">
    <location>
        <begin position="89"/>
        <end position="108"/>
    </location>
</feature>
<dbReference type="Proteomes" id="UP000504636">
    <property type="component" value="Unplaced"/>
</dbReference>
<feature type="region of interest" description="Disordered" evidence="1">
    <location>
        <begin position="1"/>
        <end position="177"/>
    </location>
</feature>
<evidence type="ECO:0000313" key="2">
    <source>
        <dbReference type="EMBL" id="KAF2804267.1"/>
    </source>
</evidence>
<reference evidence="2 4" key="1">
    <citation type="journal article" date="2020" name="Stud. Mycol.">
        <title>101 Dothideomycetes genomes: a test case for predicting lifestyles and emergence of pathogens.</title>
        <authorList>
            <person name="Haridas S."/>
            <person name="Albert R."/>
            <person name="Binder M."/>
            <person name="Bloem J."/>
            <person name="Labutti K."/>
            <person name="Salamov A."/>
            <person name="Andreopoulos B."/>
            <person name="Baker S."/>
            <person name="Barry K."/>
            <person name="Bills G."/>
            <person name="Bluhm B."/>
            <person name="Cannon C."/>
            <person name="Castanera R."/>
            <person name="Culley D."/>
            <person name="Daum C."/>
            <person name="Ezra D."/>
            <person name="Gonzalez J."/>
            <person name="Henrissat B."/>
            <person name="Kuo A."/>
            <person name="Liang C."/>
            <person name="Lipzen A."/>
            <person name="Lutzoni F."/>
            <person name="Magnuson J."/>
            <person name="Mondo S."/>
            <person name="Nolan M."/>
            <person name="Ohm R."/>
            <person name="Pangilinan J."/>
            <person name="Park H.-J."/>
            <person name="Ramirez L."/>
            <person name="Alfaro M."/>
            <person name="Sun H."/>
            <person name="Tritt A."/>
            <person name="Yoshinaga Y."/>
            <person name="Zwiers L.-H."/>
            <person name="Turgeon B."/>
            <person name="Goodwin S."/>
            <person name="Spatafora J."/>
            <person name="Crous P."/>
            <person name="Grigoriev I."/>
        </authorList>
    </citation>
    <scope>NUCLEOTIDE SEQUENCE</scope>
    <source>
        <strain evidence="2 4">CBS 304.34</strain>
    </source>
</reference>
<sequence>MSNNPEIGEPMVGIEEHPAAAAGEQAQAEDDAQAVAGWPMKLTLRPKEPPKPPKLLKTMAKQRVALGLRGGTRFRPKEQQEEKEEPKKGRYREKMRRARQRYRHNKAQRKQEEEQEGEEDQEEEEEEEGEEEEEEDTEHSHGVEWAGETPTVTFDVRGGKTTYRVGGEWGAGTHLRN</sequence>
<reference evidence="4" key="2">
    <citation type="submission" date="2020-04" db="EMBL/GenBank/DDBJ databases">
        <authorList>
            <consortium name="NCBI Genome Project"/>
        </authorList>
    </citation>
    <scope>NUCLEOTIDE SEQUENCE</scope>
    <source>
        <strain evidence="4">CBS 304.34</strain>
    </source>
</reference>
<proteinExistence type="predicted"/>
<organism evidence="2">
    <name type="scientific">Mytilinidion resinicola</name>
    <dbReference type="NCBI Taxonomy" id="574789"/>
    <lineage>
        <taxon>Eukaryota</taxon>
        <taxon>Fungi</taxon>
        <taxon>Dikarya</taxon>
        <taxon>Ascomycota</taxon>
        <taxon>Pezizomycotina</taxon>
        <taxon>Dothideomycetes</taxon>
        <taxon>Pleosporomycetidae</taxon>
        <taxon>Mytilinidiales</taxon>
        <taxon>Mytilinidiaceae</taxon>
        <taxon>Mytilinidion</taxon>
    </lineage>
</organism>